<comment type="caution">
    <text evidence="1">The sequence shown here is derived from an EMBL/GenBank/DDBJ whole genome shotgun (WGS) entry which is preliminary data.</text>
</comment>
<sequence>MKKMKILLTTIAAILLMVVILSLLSVQRDNRAAEPALRLLQSEAPRGDGEGSDVLWLLPYDIPDAAERRQIMAQLGNHMPADDKLPESLRRRKLISDGEDQTLSCAPKFQEWKIVAGCLQNVRDHADAYRAAVTQHAKLFANADRVSQYHNLDVRILDIVTDAFPKYQYLFYQTTPAAVDWLDGKSEAAFARICRNIRTGKTLQQSRGGLISTMVGAAMVRQNTKLAADMLAEQPQWAGKLPAHCADAFAPSADHAENFCRTIQFEYHYIAANIAHHPSQLREEMPAWLVPVLFSAEHSKTLAARQLAFACEEPARQAFAKDLPVRTPPEADPSPDPWRKYGSFSCLRNLVGCTLTYTESADFASYAHRLQDTHMQQRAFQAALALYRLPEHRRAAELPAILAQHSSPSRQLSYDPENNAIMFSVYGDYPSEEWRIPIALPQRQQGGMAGKLPSLPE</sequence>
<dbReference type="STRING" id="888741.HMPREF9098_2073"/>
<organism evidence="1 2">
    <name type="scientific">Kingella denitrificans ATCC 33394</name>
    <dbReference type="NCBI Taxonomy" id="888741"/>
    <lineage>
        <taxon>Bacteria</taxon>
        <taxon>Pseudomonadati</taxon>
        <taxon>Pseudomonadota</taxon>
        <taxon>Betaproteobacteria</taxon>
        <taxon>Neisseriales</taxon>
        <taxon>Neisseriaceae</taxon>
        <taxon>Kingella</taxon>
    </lineage>
</organism>
<dbReference type="HOGENOM" id="CLU_603791_0_0_4"/>
<keyword evidence="2" id="KW-1185">Reference proteome</keyword>
<evidence type="ECO:0000313" key="2">
    <source>
        <dbReference type="Proteomes" id="UP000004088"/>
    </source>
</evidence>
<accession>F0F1T8</accession>
<dbReference type="AlphaFoldDB" id="F0F1T8"/>
<proteinExistence type="predicted"/>
<dbReference type="RefSeq" id="WP_003784167.1">
    <property type="nucleotide sequence ID" value="NZ_GL870929.1"/>
</dbReference>
<protein>
    <submittedName>
        <fullName evidence="1">Uncharacterized protein</fullName>
    </submittedName>
</protein>
<dbReference type="Proteomes" id="UP000004088">
    <property type="component" value="Unassembled WGS sequence"/>
</dbReference>
<evidence type="ECO:0000313" key="1">
    <source>
        <dbReference type="EMBL" id="EGC16479.1"/>
    </source>
</evidence>
<gene>
    <name evidence="1" type="ORF">HMPREF9098_2073</name>
</gene>
<dbReference type="EMBL" id="AEWV01000041">
    <property type="protein sequence ID" value="EGC16479.1"/>
    <property type="molecule type" value="Genomic_DNA"/>
</dbReference>
<reference evidence="1 2" key="1">
    <citation type="submission" date="2011-01" db="EMBL/GenBank/DDBJ databases">
        <authorList>
            <person name="Muzny D."/>
            <person name="Qin X."/>
            <person name="Deng J."/>
            <person name="Jiang H."/>
            <person name="Liu Y."/>
            <person name="Qu J."/>
            <person name="Song X.-Z."/>
            <person name="Zhang L."/>
            <person name="Thornton R."/>
            <person name="Coyle M."/>
            <person name="Francisco L."/>
            <person name="Jackson L."/>
            <person name="Javaid M."/>
            <person name="Korchina V."/>
            <person name="Kovar C."/>
            <person name="Mata R."/>
            <person name="Mathew T."/>
            <person name="Ngo R."/>
            <person name="Nguyen L."/>
            <person name="Nguyen N."/>
            <person name="Okwuonu G."/>
            <person name="Ongeri F."/>
            <person name="Pham C."/>
            <person name="Simmons D."/>
            <person name="Wilczek-Boney K."/>
            <person name="Hale W."/>
            <person name="Jakkamsetti A."/>
            <person name="Pham P."/>
            <person name="Ruth R."/>
            <person name="San Lucas F."/>
            <person name="Warren J."/>
            <person name="Zhang J."/>
            <person name="Zhao Z."/>
            <person name="Zhou C."/>
            <person name="Zhu D."/>
            <person name="Lee S."/>
            <person name="Bess C."/>
            <person name="Blankenburg K."/>
            <person name="Forbes L."/>
            <person name="Fu Q."/>
            <person name="Gubbala S."/>
            <person name="Hirani K."/>
            <person name="Jayaseelan J.C."/>
            <person name="Lara F."/>
            <person name="Munidasa M."/>
            <person name="Palculict T."/>
            <person name="Patil S."/>
            <person name="Pu L.-L."/>
            <person name="Saada N."/>
            <person name="Tang L."/>
            <person name="Weissenberger G."/>
            <person name="Zhu Y."/>
            <person name="Hemphill L."/>
            <person name="Shang Y."/>
            <person name="Youmans B."/>
            <person name="Ayvaz T."/>
            <person name="Ross M."/>
            <person name="Santibanez J."/>
            <person name="Aqrawi P."/>
            <person name="Gross S."/>
            <person name="Joshi V."/>
            <person name="Fowler G."/>
            <person name="Nazareth L."/>
            <person name="Reid J."/>
            <person name="Worley K."/>
            <person name="Petrosino J."/>
            <person name="Highlander S."/>
            <person name="Gibbs R."/>
        </authorList>
    </citation>
    <scope>NUCLEOTIDE SEQUENCE [LARGE SCALE GENOMIC DNA]</scope>
    <source>
        <strain evidence="1 2">ATCC 33394</strain>
    </source>
</reference>
<name>F0F1T8_9NEIS</name>